<keyword evidence="2" id="KW-1185">Reference proteome</keyword>
<dbReference type="RefSeq" id="WP_270158879.1">
    <property type="nucleotide sequence ID" value="NZ_JAPNNL010000191.1"/>
</dbReference>
<comment type="caution">
    <text evidence="1">The sequence shown here is derived from an EMBL/GenBank/DDBJ whole genome shotgun (WGS) entry which is preliminary data.</text>
</comment>
<protein>
    <submittedName>
        <fullName evidence="1">Uncharacterized protein</fullName>
    </submittedName>
</protein>
<accession>A0ABT4SLG2</accession>
<dbReference type="EMBL" id="JAPNNL010000191">
    <property type="protein sequence ID" value="MDA0637954.1"/>
    <property type="molecule type" value="Genomic_DNA"/>
</dbReference>
<organism evidence="1 2">
    <name type="scientific">Nonomuraea corallina</name>
    <dbReference type="NCBI Taxonomy" id="2989783"/>
    <lineage>
        <taxon>Bacteria</taxon>
        <taxon>Bacillati</taxon>
        <taxon>Actinomycetota</taxon>
        <taxon>Actinomycetes</taxon>
        <taxon>Streptosporangiales</taxon>
        <taxon>Streptosporangiaceae</taxon>
        <taxon>Nonomuraea</taxon>
    </lineage>
</organism>
<evidence type="ECO:0000313" key="1">
    <source>
        <dbReference type="EMBL" id="MDA0637954.1"/>
    </source>
</evidence>
<dbReference type="Proteomes" id="UP001144036">
    <property type="component" value="Unassembled WGS sequence"/>
</dbReference>
<gene>
    <name evidence="1" type="ORF">OUY22_31480</name>
</gene>
<proteinExistence type="predicted"/>
<sequence>MSEPVLVRVCGTYCHPEADAAAYGSLRRLARRDDDEMTRFRTELRRALRTGDVPPGLFRAVRYPDGSAESFLRRLWEDLYPGEPV</sequence>
<evidence type="ECO:0000313" key="2">
    <source>
        <dbReference type="Proteomes" id="UP001144036"/>
    </source>
</evidence>
<name>A0ABT4SLG2_9ACTN</name>
<reference evidence="1" key="1">
    <citation type="submission" date="2022-11" db="EMBL/GenBank/DDBJ databases">
        <title>Nonomuraea corallina sp. nov., a new species of the genus Nonomuraea isolated from sea side sediment in Thai sea.</title>
        <authorList>
            <person name="Ngamcharungchit C."/>
            <person name="Matsumoto A."/>
            <person name="Suriyachadkun C."/>
            <person name="Panbangred W."/>
            <person name="Inahashi Y."/>
            <person name="Intra B."/>
        </authorList>
    </citation>
    <scope>NUCLEOTIDE SEQUENCE</scope>
    <source>
        <strain evidence="1">MCN248</strain>
    </source>
</reference>